<dbReference type="GO" id="GO:0005737">
    <property type="term" value="C:cytoplasm"/>
    <property type="evidence" value="ECO:0007669"/>
    <property type="project" value="UniProtKB-SubCell"/>
</dbReference>
<dbReference type="GO" id="GO:0005634">
    <property type="term" value="C:nucleus"/>
    <property type="evidence" value="ECO:0007669"/>
    <property type="project" value="UniProtKB-SubCell"/>
</dbReference>
<evidence type="ECO:0000256" key="6">
    <source>
        <dbReference type="ARBA" id="ARBA00023242"/>
    </source>
</evidence>
<dbReference type="NCBIfam" id="NF041120">
    <property type="entry name" value="RqcH_arch"/>
    <property type="match status" value="1"/>
</dbReference>
<feature type="compositionally biased region" description="Basic and acidic residues" evidence="7">
    <location>
        <begin position="701"/>
        <end position="721"/>
    </location>
</feature>
<evidence type="ECO:0000313" key="10">
    <source>
        <dbReference type="EMBL" id="KAK5972460.1"/>
    </source>
</evidence>
<dbReference type="Pfam" id="PF05833">
    <property type="entry name" value="NFACT_N"/>
    <property type="match status" value="1"/>
</dbReference>
<feature type="compositionally biased region" description="Basic and acidic residues" evidence="7">
    <location>
        <begin position="622"/>
        <end position="639"/>
    </location>
</feature>
<evidence type="ECO:0000256" key="1">
    <source>
        <dbReference type="ARBA" id="ARBA00004123"/>
    </source>
</evidence>
<dbReference type="GO" id="GO:0043023">
    <property type="term" value="F:ribosomal large subunit binding"/>
    <property type="evidence" value="ECO:0007669"/>
    <property type="project" value="TreeGrafter"/>
</dbReference>
<protein>
    <submittedName>
        <fullName evidence="10">Nuclear export mediator factor NEMF</fullName>
    </submittedName>
</protein>
<dbReference type="InterPro" id="IPR051608">
    <property type="entry name" value="RQC_Subunit_NEMF"/>
</dbReference>
<feature type="domain" description="NFACT RNA-binding" evidence="8">
    <location>
        <begin position="481"/>
        <end position="592"/>
    </location>
</feature>
<comment type="subcellular location">
    <subcellularLocation>
        <location evidence="2">Cytoplasm</location>
    </subcellularLocation>
    <subcellularLocation>
        <location evidence="1">Nucleus</location>
    </subcellularLocation>
</comment>
<name>A0AAN8FM67_TRICO</name>
<organism evidence="10 11">
    <name type="scientific">Trichostrongylus colubriformis</name>
    <name type="common">Black scour worm</name>
    <dbReference type="NCBI Taxonomy" id="6319"/>
    <lineage>
        <taxon>Eukaryota</taxon>
        <taxon>Metazoa</taxon>
        <taxon>Ecdysozoa</taxon>
        <taxon>Nematoda</taxon>
        <taxon>Chromadorea</taxon>
        <taxon>Rhabditida</taxon>
        <taxon>Rhabditina</taxon>
        <taxon>Rhabditomorpha</taxon>
        <taxon>Strongyloidea</taxon>
        <taxon>Trichostrongylidae</taxon>
        <taxon>Trichostrongylus</taxon>
    </lineage>
</organism>
<feature type="compositionally biased region" description="Acidic residues" evidence="7">
    <location>
        <begin position="640"/>
        <end position="663"/>
    </location>
</feature>
<comment type="similarity">
    <text evidence="3">Belongs to the NEMF family.</text>
</comment>
<dbReference type="GO" id="GO:1990116">
    <property type="term" value="P:ribosome-associated ubiquitin-dependent protein catabolic process"/>
    <property type="evidence" value="ECO:0007669"/>
    <property type="project" value="TreeGrafter"/>
</dbReference>
<dbReference type="AlphaFoldDB" id="A0AAN8FM67"/>
<evidence type="ECO:0000256" key="5">
    <source>
        <dbReference type="ARBA" id="ARBA00023054"/>
    </source>
</evidence>
<dbReference type="InterPro" id="IPR008532">
    <property type="entry name" value="NFACT_RNA-bd"/>
</dbReference>
<evidence type="ECO:0000256" key="4">
    <source>
        <dbReference type="ARBA" id="ARBA00022490"/>
    </source>
</evidence>
<dbReference type="InterPro" id="IPR021846">
    <property type="entry name" value="NFACT-C"/>
</dbReference>
<evidence type="ECO:0000259" key="9">
    <source>
        <dbReference type="Pfam" id="PF11923"/>
    </source>
</evidence>
<dbReference type="Gene3D" id="2.30.310.10">
    <property type="entry name" value="ibrinogen binding protein from staphylococcus aureus domain"/>
    <property type="match status" value="1"/>
</dbReference>
<dbReference type="GO" id="GO:1990112">
    <property type="term" value="C:RQC complex"/>
    <property type="evidence" value="ECO:0007669"/>
    <property type="project" value="TreeGrafter"/>
</dbReference>
<dbReference type="PANTHER" id="PTHR15239:SF6">
    <property type="entry name" value="RIBOSOME QUALITY CONTROL COMPLEX SUBUNIT NEMF"/>
    <property type="match status" value="1"/>
</dbReference>
<feature type="compositionally biased region" description="Polar residues" evidence="7">
    <location>
        <begin position="802"/>
        <end position="811"/>
    </location>
</feature>
<dbReference type="Pfam" id="PF11923">
    <property type="entry name" value="NFACT-C"/>
    <property type="match status" value="1"/>
</dbReference>
<reference evidence="10 11" key="1">
    <citation type="submission" date="2019-10" db="EMBL/GenBank/DDBJ databases">
        <title>Assembly and Annotation for the nematode Trichostrongylus colubriformis.</title>
        <authorList>
            <person name="Martin J."/>
        </authorList>
    </citation>
    <scope>NUCLEOTIDE SEQUENCE [LARGE SCALE GENOMIC DNA]</scope>
    <source>
        <strain evidence="10">G859</strain>
        <tissue evidence="10">Whole worm</tissue>
    </source>
</reference>
<keyword evidence="11" id="KW-1185">Reference proteome</keyword>
<sequence length="964" mass="108374">MKSRFTALDVSAAVRDLKSLEGMRIQNVYDINHKTYIMKLSQGTEKAIILFESGIRIHRAYHDYQKAPFPSSFSQKLRKHLNNHRLTKISQLGADRVVDLQIDDDDRAVHVIVELYDRGNIVLTDSSYTILNILRPRTDKDNDVRLVVREQYPRVSREFSTSATVEEITTMLSECDQSLALKRAVARPGLHSTALIEHVLLVEGMNPDLQVSEQPNDCAARVCIAMKNAADITREIASTKTHGYIPYIRDRRSDGTDIVIFQEYHPYLFAQHEKGHYVMHESFSEAVDAFYAAQDAQRQQQLALKTEKEAMKKLDNVKKDQYRRITELEQSREEKMIMADLIIINQTLVDSAIKAICNALAQKSTWSEVEEMHKHAVSIGDPVASAIVKMDLANNKIIMRLSEDTQGANSRDVPVDLGMTAFNNSTLLYQGVKAAAEKIIRTEAAADKAVKNAEGKASDTIKQVHVRADAARVRKEMWFEKFIWFISSENYVVIVGRDAQQNELLVKKYLRPGDIYVHADAHGAASVVIRNKAGGGTVPPRTMTEAAQMAICCSSSWSSHVVSSAWWVYDHQVSKVAPSGEYLSHGSFMIRGKKNFMPASPLVLGFGILFRLDESSVISRKEKLVNSHESPKKTDRNAESGDEEVVVSEEEQEADVDKPDEEYPDIKLDVPTVNLRSEPDTPGDYSVINFNTKDRPKKQLQVKEKETQEYLEKKEMEERKAAAAKKFGKRQKHKMEKVRRKYRDQDEDEREMRLTLLGSRGKQGKAENPTSTGKKQNDSKSKSGGDAKRVTRDGTDAPAENGRSQMQQSDNQLDNELNQIAELQINDKQNANETPIVDSHDDHNKGAPVTGEDDEEKDEVLVTEDSEGLIAQLTSRPIEEDMLLYAVPMVGPYQALSNFKYKVKITPGTARKGKAGKAALELFLRIKSGDPREQALIRALVGDENACRNIPKGCRVSAPQLYAK</sequence>
<dbReference type="Proteomes" id="UP001331761">
    <property type="component" value="Unassembled WGS sequence"/>
</dbReference>
<keyword evidence="6" id="KW-0539">Nucleus</keyword>
<proteinExistence type="inferred from homology"/>
<keyword evidence="5" id="KW-0175">Coiled coil</keyword>
<evidence type="ECO:0000256" key="3">
    <source>
        <dbReference type="ARBA" id="ARBA00008318"/>
    </source>
</evidence>
<gene>
    <name evidence="10" type="ORF">GCK32_005948</name>
</gene>
<evidence type="ECO:0000256" key="7">
    <source>
        <dbReference type="SAM" id="MobiDB-lite"/>
    </source>
</evidence>
<feature type="compositionally biased region" description="Basic and acidic residues" evidence="7">
    <location>
        <begin position="775"/>
        <end position="795"/>
    </location>
</feature>
<dbReference type="PANTHER" id="PTHR15239">
    <property type="entry name" value="NUCLEAR EXPORT MEDIATOR FACTOR NEMF"/>
    <property type="match status" value="1"/>
</dbReference>
<dbReference type="Pfam" id="PF05670">
    <property type="entry name" value="NFACT-R_1"/>
    <property type="match status" value="1"/>
</dbReference>
<dbReference type="GO" id="GO:0072344">
    <property type="term" value="P:rescue of stalled ribosome"/>
    <property type="evidence" value="ECO:0007669"/>
    <property type="project" value="TreeGrafter"/>
</dbReference>
<feature type="region of interest" description="Disordered" evidence="7">
    <location>
        <begin position="833"/>
        <end position="858"/>
    </location>
</feature>
<evidence type="ECO:0000313" key="11">
    <source>
        <dbReference type="Proteomes" id="UP001331761"/>
    </source>
</evidence>
<dbReference type="EMBL" id="WIXE01016643">
    <property type="protein sequence ID" value="KAK5972460.1"/>
    <property type="molecule type" value="Genomic_DNA"/>
</dbReference>
<dbReference type="FunFam" id="2.30.310.10:FF:000001">
    <property type="entry name" value="Nuclear export mediator factor Nemf"/>
    <property type="match status" value="1"/>
</dbReference>
<comment type="caution">
    <text evidence="10">The sequence shown here is derived from an EMBL/GenBank/DDBJ whole genome shotgun (WGS) entry which is preliminary data.</text>
</comment>
<dbReference type="GO" id="GO:0000049">
    <property type="term" value="F:tRNA binding"/>
    <property type="evidence" value="ECO:0007669"/>
    <property type="project" value="TreeGrafter"/>
</dbReference>
<accession>A0AAN8FM67</accession>
<feature type="domain" description="NFACT protein C-terminal" evidence="9">
    <location>
        <begin position="868"/>
        <end position="956"/>
    </location>
</feature>
<evidence type="ECO:0000256" key="2">
    <source>
        <dbReference type="ARBA" id="ARBA00004496"/>
    </source>
</evidence>
<keyword evidence="4" id="KW-0963">Cytoplasm</keyword>
<feature type="region of interest" description="Disordered" evidence="7">
    <location>
        <begin position="622"/>
        <end position="811"/>
    </location>
</feature>
<feature type="compositionally biased region" description="Basic residues" evidence="7">
    <location>
        <begin position="722"/>
        <end position="742"/>
    </location>
</feature>
<evidence type="ECO:0000259" key="8">
    <source>
        <dbReference type="Pfam" id="PF05670"/>
    </source>
</evidence>